<name>A0ABW6BPH8_9SPHI</name>
<comment type="caution">
    <text evidence="1">The sequence shown here is derived from an EMBL/GenBank/DDBJ whole genome shotgun (WGS) entry which is preliminary data.</text>
</comment>
<dbReference type="Gene3D" id="2.30.320.10">
    <property type="entry name" value="YwqG-like"/>
    <property type="match status" value="1"/>
</dbReference>
<protein>
    <submittedName>
        <fullName evidence="1">DUF1963 domain-containing protein</fullName>
    </submittedName>
</protein>
<dbReference type="InterPro" id="IPR015315">
    <property type="entry name" value="DUF1963"/>
</dbReference>
<dbReference type="SUPFAM" id="SSF103032">
    <property type="entry name" value="Hypothetical protein YwqG"/>
    <property type="match status" value="1"/>
</dbReference>
<evidence type="ECO:0000313" key="2">
    <source>
        <dbReference type="Proteomes" id="UP001597525"/>
    </source>
</evidence>
<organism evidence="1 2">
    <name type="scientific">Sphingobacterium bambusae</name>
    <dbReference type="NCBI Taxonomy" id="662858"/>
    <lineage>
        <taxon>Bacteria</taxon>
        <taxon>Pseudomonadati</taxon>
        <taxon>Bacteroidota</taxon>
        <taxon>Sphingobacteriia</taxon>
        <taxon>Sphingobacteriales</taxon>
        <taxon>Sphingobacteriaceae</taxon>
        <taxon>Sphingobacterium</taxon>
    </lineage>
</organism>
<proteinExistence type="predicted"/>
<keyword evidence="2" id="KW-1185">Reference proteome</keyword>
<dbReference type="Proteomes" id="UP001597525">
    <property type="component" value="Unassembled WGS sequence"/>
</dbReference>
<accession>A0ABW6BPH8</accession>
<dbReference type="RefSeq" id="WP_320183697.1">
    <property type="nucleotide sequence ID" value="NZ_CP138332.1"/>
</dbReference>
<dbReference type="Pfam" id="PF09234">
    <property type="entry name" value="DUF1963"/>
    <property type="match status" value="1"/>
</dbReference>
<reference evidence="2" key="1">
    <citation type="journal article" date="2019" name="Int. J. Syst. Evol. Microbiol.">
        <title>The Global Catalogue of Microorganisms (GCM) 10K type strain sequencing project: providing services to taxonomists for standard genome sequencing and annotation.</title>
        <authorList>
            <consortium name="The Broad Institute Genomics Platform"/>
            <consortium name="The Broad Institute Genome Sequencing Center for Infectious Disease"/>
            <person name="Wu L."/>
            <person name="Ma J."/>
        </authorList>
    </citation>
    <scope>NUCLEOTIDE SEQUENCE [LARGE SCALE GENOMIC DNA]</scope>
    <source>
        <strain evidence="2">KCTC 22814</strain>
    </source>
</reference>
<dbReference type="EMBL" id="JBHUPB010000015">
    <property type="protein sequence ID" value="MFD2970216.1"/>
    <property type="molecule type" value="Genomic_DNA"/>
</dbReference>
<gene>
    <name evidence="1" type="ORF">ACFS7Y_22685</name>
</gene>
<sequence length="233" mass="26763">MSRIETKFDIIRFTPDGKQYYPASMEHEDWMSDNYVKHTEVDIALGQSRYGGPVIDLPEGFEHPQELRFAGQLDLAKFSPFDASGLLPKTGQLIFFADLFTDTGKVIYADVPNERLIRTVREHEDNFFSGVLVDNIFAETETLAERFREDSDEEDGQSWDYFAGTEKSKIFGIYTHCQYEQKEIEKMAFSERVLLLQVGEAGFNDDGVFSVTIPKDDLKNLVFDRCEFAWGQS</sequence>
<evidence type="ECO:0000313" key="1">
    <source>
        <dbReference type="EMBL" id="MFD2970216.1"/>
    </source>
</evidence>
<dbReference type="InterPro" id="IPR035948">
    <property type="entry name" value="YwqG-like_sf"/>
</dbReference>